<comment type="similarity">
    <text evidence="1">Belongs to the 5'-AMP-activated protein kinase beta subunit family.</text>
</comment>
<proteinExistence type="inferred from homology"/>
<feature type="compositionally biased region" description="Low complexity" evidence="2">
    <location>
        <begin position="1"/>
        <end position="15"/>
    </location>
</feature>
<dbReference type="InterPro" id="IPR006828">
    <property type="entry name" value="ASC_dom"/>
</dbReference>
<evidence type="ECO:0000313" key="4">
    <source>
        <dbReference type="EnsemblPlants" id="Kaladp0004s0026.1.v1.1"/>
    </source>
</evidence>
<dbReference type="Pfam" id="PF16561">
    <property type="entry name" value="AMPK1_CBM"/>
    <property type="match status" value="1"/>
</dbReference>
<dbReference type="AlphaFoldDB" id="A0A7N0RA21"/>
<name>A0A7N0RA21_KALFE</name>
<dbReference type="Gene3D" id="2.60.40.10">
    <property type="entry name" value="Immunoglobulins"/>
    <property type="match status" value="1"/>
</dbReference>
<organism evidence="4 5">
    <name type="scientific">Kalanchoe fedtschenkoi</name>
    <name type="common">Lavender scallops</name>
    <name type="synonym">South American air plant</name>
    <dbReference type="NCBI Taxonomy" id="63787"/>
    <lineage>
        <taxon>Eukaryota</taxon>
        <taxon>Viridiplantae</taxon>
        <taxon>Streptophyta</taxon>
        <taxon>Embryophyta</taxon>
        <taxon>Tracheophyta</taxon>
        <taxon>Spermatophyta</taxon>
        <taxon>Magnoliopsida</taxon>
        <taxon>eudicotyledons</taxon>
        <taxon>Gunneridae</taxon>
        <taxon>Pentapetalae</taxon>
        <taxon>Saxifragales</taxon>
        <taxon>Crassulaceae</taxon>
        <taxon>Kalanchoe</taxon>
    </lineage>
</organism>
<keyword evidence="5" id="KW-1185">Reference proteome</keyword>
<dbReference type="InterPro" id="IPR013783">
    <property type="entry name" value="Ig-like_fold"/>
</dbReference>
<evidence type="ECO:0000256" key="1">
    <source>
        <dbReference type="ARBA" id="ARBA00010926"/>
    </source>
</evidence>
<dbReference type="PANTHER" id="PTHR46316:SF2">
    <property type="entry name" value="SNF1-RELATED PROTEIN KINASE REGULATORY SUBUNIT BETA-2"/>
    <property type="match status" value="1"/>
</dbReference>
<dbReference type="InterPro" id="IPR032640">
    <property type="entry name" value="AMPK1_CBM"/>
</dbReference>
<dbReference type="InterPro" id="IPR043554">
    <property type="entry name" value="KINB"/>
</dbReference>
<dbReference type="InterPro" id="IPR037256">
    <property type="entry name" value="ASC_dom_sf"/>
</dbReference>
<dbReference type="PANTHER" id="PTHR46316">
    <property type="entry name" value="SNF1-RELATED PROTEIN KINASE REGULATORY SUBUNIT BETA-1"/>
    <property type="match status" value="1"/>
</dbReference>
<dbReference type="SMART" id="SM01010">
    <property type="entry name" value="AMPKBI"/>
    <property type="match status" value="1"/>
</dbReference>
<dbReference type="EnsemblPlants" id="Kaladp0004s0026.1.v1.1">
    <property type="protein sequence ID" value="Kaladp0004s0026.1.v1.1"/>
    <property type="gene ID" value="Kaladp0004s0026.v1.1"/>
</dbReference>
<dbReference type="CDD" id="cd02859">
    <property type="entry name" value="E_set_AMPKbeta_like_N"/>
    <property type="match status" value="1"/>
</dbReference>
<evidence type="ECO:0000259" key="3">
    <source>
        <dbReference type="SMART" id="SM01010"/>
    </source>
</evidence>
<protein>
    <recommendedName>
        <fullName evidence="3">Association with the SNF1 complex (ASC) domain-containing protein</fullName>
    </recommendedName>
</protein>
<feature type="domain" description="Association with the SNF1 complex (ASC)" evidence="3">
    <location>
        <begin position="196"/>
        <end position="284"/>
    </location>
</feature>
<dbReference type="OMA" id="VQDIMAV"/>
<feature type="region of interest" description="Disordered" evidence="2">
    <location>
        <begin position="1"/>
        <end position="23"/>
    </location>
</feature>
<evidence type="ECO:0000256" key="2">
    <source>
        <dbReference type="SAM" id="MobiDB-lite"/>
    </source>
</evidence>
<dbReference type="GO" id="GO:0009507">
    <property type="term" value="C:chloroplast"/>
    <property type="evidence" value="ECO:0007669"/>
    <property type="project" value="UniProtKB-ARBA"/>
</dbReference>
<dbReference type="Gene3D" id="6.20.250.60">
    <property type="match status" value="1"/>
</dbReference>
<accession>A0A7N0RA21</accession>
<sequence>MGGNVSSSGSVSSRASRSRYDEDAGLMDVMAQDDAYHAPQHQPPSHPPNHMPTTFLPSLLFTSQVPAIPLNVHNERMQTQKLKTVPISIDEESSFRKKQQIPTMIMWTHGGTTVAVEGSWDNWTNKELLEKSGDDFVMVKLLHSGVYHYRFIVNGRWAHDEQLPWAKDGLGRFCNILDVQDYVSEAIESRSALELPPSPELSYDNILDSTFYAKEPPLLPPILHTTILNISQPPAAHKSLPRPPHAVLDHLYIQETRDNPPILAIGSTQRFRGKYVTLEMYRPSRKPYP</sequence>
<dbReference type="Proteomes" id="UP000594263">
    <property type="component" value="Unplaced"/>
</dbReference>
<dbReference type="SUPFAM" id="SSF81296">
    <property type="entry name" value="E set domains"/>
    <property type="match status" value="1"/>
</dbReference>
<dbReference type="SUPFAM" id="SSF160219">
    <property type="entry name" value="AMPKBI-like"/>
    <property type="match status" value="1"/>
</dbReference>
<dbReference type="Pfam" id="PF04739">
    <property type="entry name" value="AMPKBI"/>
    <property type="match status" value="1"/>
</dbReference>
<dbReference type="Gramene" id="Kaladp0004s0026.1.v1.1">
    <property type="protein sequence ID" value="Kaladp0004s0026.1.v1.1"/>
    <property type="gene ID" value="Kaladp0004s0026.v1.1"/>
</dbReference>
<dbReference type="InterPro" id="IPR014756">
    <property type="entry name" value="Ig_E-set"/>
</dbReference>
<evidence type="ECO:0000313" key="5">
    <source>
        <dbReference type="Proteomes" id="UP000594263"/>
    </source>
</evidence>
<reference evidence="4" key="1">
    <citation type="submission" date="2021-01" db="UniProtKB">
        <authorList>
            <consortium name="EnsemblPlants"/>
        </authorList>
    </citation>
    <scope>IDENTIFICATION</scope>
</reference>